<dbReference type="EMBL" id="CP000886">
    <property type="protein sequence ID" value="ABX69509.1"/>
    <property type="molecule type" value="Genomic_DNA"/>
</dbReference>
<dbReference type="Proteomes" id="UP000008556">
    <property type="component" value="Chromosome"/>
</dbReference>
<evidence type="ECO:0000313" key="2">
    <source>
        <dbReference type="Proteomes" id="UP000008556"/>
    </source>
</evidence>
<accession>A0A6C6Z7K5</accession>
<evidence type="ECO:0000313" key="1">
    <source>
        <dbReference type="EMBL" id="ABX69509.1"/>
    </source>
</evidence>
<reference evidence="1 2" key="1">
    <citation type="submission" date="2007-11" db="EMBL/GenBank/DDBJ databases">
        <authorList>
            <consortium name="The Salmonella enterica serovar Paratyphi B Genome Sequencing Project"/>
            <person name="McClelland M."/>
            <person name="Sanderson E.K."/>
            <person name="Porwollik S."/>
            <person name="Spieth J."/>
            <person name="Clifton W.S."/>
            <person name="Fulton R."/>
            <person name="Cordes M."/>
            <person name="Wollam A."/>
            <person name="Shah N."/>
            <person name="Pepin K."/>
            <person name="Bhonagiri V."/>
            <person name="Nash W."/>
            <person name="Johnson M."/>
            <person name="Thiruvilangam P."/>
            <person name="Wilson R."/>
        </authorList>
    </citation>
    <scope>NUCLEOTIDE SEQUENCE [LARGE SCALE GENOMIC DNA]</scope>
    <source>
        <strain evidence="2">ATCC BAA-1250 / SPB7</strain>
    </source>
</reference>
<gene>
    <name evidence="1" type="ordered locus">SPAB_04186</name>
</gene>
<sequence length="40" mass="4733">MAFMHLICVIRIDCNQRATFLQVVTIYPTILSKQHHFDNN</sequence>
<protein>
    <submittedName>
        <fullName evidence="1">Uncharacterized protein</fullName>
    </submittedName>
</protein>
<dbReference type="KEGG" id="spq:SPAB_04186"/>
<name>A0A6C6Z7K5_SALPB</name>
<organism evidence="1 2">
    <name type="scientific">Salmonella paratyphi B (strain ATCC BAA-1250 / SPB7)</name>
    <dbReference type="NCBI Taxonomy" id="1016998"/>
    <lineage>
        <taxon>Bacteria</taxon>
        <taxon>Pseudomonadati</taxon>
        <taxon>Pseudomonadota</taxon>
        <taxon>Gammaproteobacteria</taxon>
        <taxon>Enterobacterales</taxon>
        <taxon>Enterobacteriaceae</taxon>
        <taxon>Salmonella</taxon>
    </lineage>
</organism>
<dbReference type="AlphaFoldDB" id="A0A6C6Z7K5"/>
<proteinExistence type="predicted"/>